<evidence type="ECO:0000256" key="1">
    <source>
        <dbReference type="ARBA" id="ARBA00001946"/>
    </source>
</evidence>
<dbReference type="InterPro" id="IPR012006">
    <property type="entry name" value="CCA_bact"/>
</dbReference>
<gene>
    <name evidence="11" type="primary">cca</name>
    <name evidence="14" type="ORF">WAE96_02495</name>
</gene>
<dbReference type="PIRSF" id="PIRSF000813">
    <property type="entry name" value="CCA_bact"/>
    <property type="match status" value="1"/>
</dbReference>
<dbReference type="EMBL" id="JBAWKS010000001">
    <property type="protein sequence ID" value="MEI4548574.1"/>
    <property type="molecule type" value="Genomic_DNA"/>
</dbReference>
<proteinExistence type="inferred from homology"/>
<comment type="caution">
    <text evidence="14">The sequence shown here is derived from an EMBL/GenBank/DDBJ whole genome shotgun (WGS) entry which is preliminary data.</text>
</comment>
<organism evidence="14 15">
    <name type="scientific">Pseudoalteromonas spongiae</name>
    <dbReference type="NCBI Taxonomy" id="298657"/>
    <lineage>
        <taxon>Bacteria</taxon>
        <taxon>Pseudomonadati</taxon>
        <taxon>Pseudomonadota</taxon>
        <taxon>Gammaproteobacteria</taxon>
        <taxon>Alteromonadales</taxon>
        <taxon>Pseudoalteromonadaceae</taxon>
        <taxon>Pseudoalteromonas</taxon>
    </lineage>
</organism>
<feature type="binding site" evidence="11">
    <location>
        <position position="140"/>
    </location>
    <ligand>
        <name>ATP</name>
        <dbReference type="ChEBI" id="CHEBI:30616"/>
    </ligand>
</feature>
<dbReference type="Proteomes" id="UP001382455">
    <property type="component" value="Unassembled WGS sequence"/>
</dbReference>
<keyword evidence="9 11" id="KW-0460">Magnesium</keyword>
<dbReference type="InterPro" id="IPR043519">
    <property type="entry name" value="NT_sf"/>
</dbReference>
<dbReference type="HAMAP" id="MF_01262">
    <property type="entry name" value="CCA_bact_type2"/>
    <property type="match status" value="1"/>
</dbReference>
<feature type="binding site" evidence="11">
    <location>
        <position position="91"/>
    </location>
    <ligand>
        <name>ATP</name>
        <dbReference type="ChEBI" id="CHEBI:30616"/>
    </ligand>
</feature>
<dbReference type="Gene3D" id="3.30.460.10">
    <property type="entry name" value="Beta Polymerase, domain 2"/>
    <property type="match status" value="1"/>
</dbReference>
<evidence type="ECO:0000256" key="3">
    <source>
        <dbReference type="ARBA" id="ARBA00022694"/>
    </source>
</evidence>
<feature type="binding site" evidence="11">
    <location>
        <position position="137"/>
    </location>
    <ligand>
        <name>CTP</name>
        <dbReference type="ChEBI" id="CHEBI:37563"/>
    </ligand>
</feature>
<evidence type="ECO:0000313" key="15">
    <source>
        <dbReference type="Proteomes" id="UP001382455"/>
    </source>
</evidence>
<keyword evidence="10 11" id="KW-0694">RNA-binding</keyword>
<evidence type="ECO:0000256" key="10">
    <source>
        <dbReference type="ARBA" id="ARBA00022884"/>
    </source>
</evidence>
<evidence type="ECO:0000256" key="7">
    <source>
        <dbReference type="ARBA" id="ARBA00022800"/>
    </source>
</evidence>
<keyword evidence="2 11" id="KW-0808">Transferase</keyword>
<evidence type="ECO:0000256" key="2">
    <source>
        <dbReference type="ARBA" id="ARBA00022679"/>
    </source>
</evidence>
<feature type="binding site" evidence="11">
    <location>
        <position position="21"/>
    </location>
    <ligand>
        <name>Mg(2+)</name>
        <dbReference type="ChEBI" id="CHEBI:18420"/>
    </ligand>
</feature>
<comment type="miscellaneous">
    <text evidence="11">A single active site specifically recognizes both ATP and CTP and is responsible for their addition.</text>
</comment>
<feature type="binding site" evidence="11">
    <location>
        <position position="11"/>
    </location>
    <ligand>
        <name>ATP</name>
        <dbReference type="ChEBI" id="CHEBI:30616"/>
    </ligand>
</feature>
<dbReference type="Pfam" id="PF01743">
    <property type="entry name" value="PolyA_pol"/>
    <property type="match status" value="1"/>
</dbReference>
<keyword evidence="8 11" id="KW-0067">ATP-binding</keyword>
<feature type="domain" description="Poly A polymerase head" evidence="12">
    <location>
        <begin position="3"/>
        <end position="122"/>
    </location>
</feature>
<feature type="domain" description="tRNA nucleotidyltransferase/poly(A) polymerase RNA and SrmB- binding" evidence="13">
    <location>
        <begin position="149"/>
        <end position="211"/>
    </location>
</feature>
<dbReference type="SUPFAM" id="SSF81891">
    <property type="entry name" value="Poly A polymerase C-terminal region-like"/>
    <property type="match status" value="1"/>
</dbReference>
<evidence type="ECO:0000256" key="11">
    <source>
        <dbReference type="HAMAP-Rule" id="MF_01262"/>
    </source>
</evidence>
<evidence type="ECO:0000256" key="4">
    <source>
        <dbReference type="ARBA" id="ARBA00022695"/>
    </source>
</evidence>
<accession>A0ABU8ENN8</accession>
<feature type="binding site" evidence="11">
    <location>
        <position position="140"/>
    </location>
    <ligand>
        <name>CTP</name>
        <dbReference type="ChEBI" id="CHEBI:37563"/>
    </ligand>
</feature>
<keyword evidence="6 11" id="KW-0547">Nucleotide-binding</keyword>
<reference evidence="14 15" key="1">
    <citation type="submission" date="2023-12" db="EMBL/GenBank/DDBJ databases">
        <title>Friends and Foes: Symbiotic and Algicidal bacterial influence on Karenia brevis blooms.</title>
        <authorList>
            <person name="Fei C."/>
            <person name="Mohamed A.R."/>
            <person name="Booker A."/>
            <person name="Arshad M."/>
            <person name="Klass S."/>
            <person name="Ahn S."/>
            <person name="Gilbert P.M."/>
            <person name="Heil C.A."/>
            <person name="Martinez J.M."/>
            <person name="Amin S.A."/>
        </authorList>
    </citation>
    <scope>NUCLEOTIDE SEQUENCE [LARGE SCALE GENOMIC DNA]</scope>
    <source>
        <strain evidence="14 15">CE15</strain>
    </source>
</reference>
<name>A0ABU8ENN8_9GAMM</name>
<dbReference type="PANTHER" id="PTHR47545">
    <property type="entry name" value="MULTIFUNCTIONAL CCA PROTEIN"/>
    <property type="match status" value="1"/>
</dbReference>
<comment type="catalytic activity">
    <reaction evidence="11">
        <text>a tRNA with a 3' CCA end + 2 CTP + ATP = a tRNA with a 3' CCACCA end + 3 diphosphate</text>
        <dbReference type="Rhea" id="RHEA:76235"/>
        <dbReference type="Rhea" id="RHEA-COMP:10468"/>
        <dbReference type="Rhea" id="RHEA-COMP:18655"/>
        <dbReference type="ChEBI" id="CHEBI:30616"/>
        <dbReference type="ChEBI" id="CHEBI:33019"/>
        <dbReference type="ChEBI" id="CHEBI:37563"/>
        <dbReference type="ChEBI" id="CHEBI:83071"/>
        <dbReference type="ChEBI" id="CHEBI:195187"/>
    </reaction>
</comment>
<feature type="binding site" evidence="11">
    <location>
        <position position="8"/>
    </location>
    <ligand>
        <name>ATP</name>
        <dbReference type="ChEBI" id="CHEBI:30616"/>
    </ligand>
</feature>
<keyword evidence="7 11" id="KW-0692">RNA repair</keyword>
<comment type="function">
    <text evidence="11">Catalyzes the addition and repair of the essential 3'-terminal CCA sequence in tRNAs without using a nucleic acid template. Adds these three nucleotides in the order of C, C, and A to the tRNA nucleotide-73, using CTP and ATP as substrates and producing inorganic pyrophosphate. tRNA 3'-terminal CCA addition is required both for tRNA processing and repair. Also involved in tRNA surveillance by mediating tandem CCA addition to generate a CCACCA at the 3' terminus of unstable tRNAs. While stable tRNAs receive only 3'-terminal CCA, unstable tRNAs are marked with CCACCA and rapidly degraded.</text>
</comment>
<dbReference type="SUPFAM" id="SSF81301">
    <property type="entry name" value="Nucleotidyltransferase"/>
    <property type="match status" value="1"/>
</dbReference>
<evidence type="ECO:0000256" key="5">
    <source>
        <dbReference type="ARBA" id="ARBA00022723"/>
    </source>
</evidence>
<comment type="similarity">
    <text evidence="11">Belongs to the tRNA nucleotidyltransferase/poly(A) polymerase family. Bacterial CCA-adding enzyme type 2 subfamily.</text>
</comment>
<sequence length="367" mass="41188">MKIYLVGGAVRDKLLNRPIKESDYVVVGSTPDELLALGYQQVGSDFPVFLHPETKDEYALARTERKSGQGYTGFICDFTPDVTLEEDLIRRDLTVNAMAEDEGGNIIDPFNGQADLEQKCLRHVSDAFCEDPLRILRVARFAARYHYLGFTIAPETKQLMQEMVAQGEINTLTKERIWLEIEKSLADGAINVFTDVLAEINALPVILPPLANHWSPDYSQEIATLLTRVAGENQLIIAFCLWLKEIQPTEVKTLSERLRLPNAYVDALSLFTTFAPIFTHNQAPVEQVLALFNQADVWRRPERLNLFIETFALLGEEHSALARKLQSAATKTTAIDVQAIIKQGFKGAEIKQQLARAREQAIAGIFE</sequence>
<feature type="binding site" evidence="11">
    <location>
        <position position="8"/>
    </location>
    <ligand>
        <name>CTP</name>
        <dbReference type="ChEBI" id="CHEBI:37563"/>
    </ligand>
</feature>
<evidence type="ECO:0000256" key="8">
    <source>
        <dbReference type="ARBA" id="ARBA00022840"/>
    </source>
</evidence>
<evidence type="ECO:0000256" key="9">
    <source>
        <dbReference type="ARBA" id="ARBA00022842"/>
    </source>
</evidence>
<comment type="cofactor">
    <cofactor evidence="1 11">
        <name>Mg(2+)</name>
        <dbReference type="ChEBI" id="CHEBI:18420"/>
    </cofactor>
</comment>
<keyword evidence="3 11" id="KW-0819">tRNA processing</keyword>
<dbReference type="InterPro" id="IPR002646">
    <property type="entry name" value="PolA_pol_head_dom"/>
</dbReference>
<dbReference type="PANTHER" id="PTHR47545:SF1">
    <property type="entry name" value="MULTIFUNCTIONAL CCA PROTEIN"/>
    <property type="match status" value="1"/>
</dbReference>
<feature type="binding site" evidence="11">
    <location>
        <position position="23"/>
    </location>
    <ligand>
        <name>Mg(2+)</name>
        <dbReference type="ChEBI" id="CHEBI:18420"/>
    </ligand>
</feature>
<feature type="binding site" evidence="11">
    <location>
        <position position="11"/>
    </location>
    <ligand>
        <name>CTP</name>
        <dbReference type="ChEBI" id="CHEBI:37563"/>
    </ligand>
</feature>
<evidence type="ECO:0000259" key="12">
    <source>
        <dbReference type="Pfam" id="PF01743"/>
    </source>
</evidence>
<keyword evidence="15" id="KW-1185">Reference proteome</keyword>
<keyword evidence="4 11" id="KW-0548">Nucleotidyltransferase</keyword>
<dbReference type="RefSeq" id="WP_336434489.1">
    <property type="nucleotide sequence ID" value="NZ_JBAWKS010000001.1"/>
</dbReference>
<keyword evidence="5 11" id="KW-0479">Metal-binding</keyword>
<dbReference type="InterPro" id="IPR050124">
    <property type="entry name" value="tRNA_CCA-adding_enzyme"/>
</dbReference>
<protein>
    <recommendedName>
        <fullName evidence="11">CCA-adding enzyme</fullName>
        <ecNumber evidence="11">2.7.7.72</ecNumber>
    </recommendedName>
    <alternativeName>
        <fullName evidence="11">CCA tRNA nucleotidyltransferase</fullName>
    </alternativeName>
    <alternativeName>
        <fullName evidence="11">tRNA CCA-pyrophosphorylase</fullName>
    </alternativeName>
    <alternativeName>
        <fullName evidence="11">tRNA adenylyl-/cytidylyl- transferase</fullName>
    </alternativeName>
    <alternativeName>
        <fullName evidence="11">tRNA nucleotidyltransferase</fullName>
    </alternativeName>
    <alternativeName>
        <fullName evidence="11">tRNA-NT</fullName>
    </alternativeName>
</protein>
<feature type="binding site" evidence="11">
    <location>
        <position position="91"/>
    </location>
    <ligand>
        <name>CTP</name>
        <dbReference type="ChEBI" id="CHEBI:37563"/>
    </ligand>
</feature>
<evidence type="ECO:0000313" key="14">
    <source>
        <dbReference type="EMBL" id="MEI4548574.1"/>
    </source>
</evidence>
<dbReference type="InterPro" id="IPR032828">
    <property type="entry name" value="PolyA_RNA-bd"/>
</dbReference>
<dbReference type="EC" id="2.7.7.72" evidence="11"/>
<evidence type="ECO:0000259" key="13">
    <source>
        <dbReference type="Pfam" id="PF12627"/>
    </source>
</evidence>
<comment type="catalytic activity">
    <reaction evidence="11">
        <text>a tRNA precursor + 2 CTP + ATP = a tRNA with a 3' CCA end + 3 diphosphate</text>
        <dbReference type="Rhea" id="RHEA:14433"/>
        <dbReference type="Rhea" id="RHEA-COMP:10465"/>
        <dbReference type="Rhea" id="RHEA-COMP:10468"/>
        <dbReference type="ChEBI" id="CHEBI:30616"/>
        <dbReference type="ChEBI" id="CHEBI:33019"/>
        <dbReference type="ChEBI" id="CHEBI:37563"/>
        <dbReference type="ChEBI" id="CHEBI:74896"/>
        <dbReference type="ChEBI" id="CHEBI:83071"/>
        <dbReference type="EC" id="2.7.7.72"/>
    </reaction>
</comment>
<dbReference type="Pfam" id="PF12627">
    <property type="entry name" value="PolyA_pol_RNAbd"/>
    <property type="match status" value="1"/>
</dbReference>
<dbReference type="Gene3D" id="1.10.3090.10">
    <property type="entry name" value="cca-adding enzyme, domain 2"/>
    <property type="match status" value="1"/>
</dbReference>
<evidence type="ECO:0000256" key="6">
    <source>
        <dbReference type="ARBA" id="ARBA00022741"/>
    </source>
</evidence>
<feature type="binding site" evidence="11">
    <location>
        <position position="137"/>
    </location>
    <ligand>
        <name>ATP</name>
        <dbReference type="ChEBI" id="CHEBI:30616"/>
    </ligand>
</feature>
<dbReference type="CDD" id="cd05398">
    <property type="entry name" value="NT_ClassII-CCAase"/>
    <property type="match status" value="1"/>
</dbReference>